<keyword evidence="2" id="KW-1185">Reference proteome</keyword>
<reference evidence="1" key="1">
    <citation type="submission" date="2020-07" db="EMBL/GenBank/DDBJ databases">
        <title>Multicomponent nature underlies the extraordinary mechanical properties of spider dragline silk.</title>
        <authorList>
            <person name="Kono N."/>
            <person name="Nakamura H."/>
            <person name="Mori M."/>
            <person name="Yoshida Y."/>
            <person name="Ohtoshi R."/>
            <person name="Malay A.D."/>
            <person name="Moran D.A.P."/>
            <person name="Tomita M."/>
            <person name="Numata K."/>
            <person name="Arakawa K."/>
        </authorList>
    </citation>
    <scope>NUCLEOTIDE SEQUENCE</scope>
</reference>
<sequence>MAETYIQPPKFISNTEEYPALPGSSHKKIITKNLNQKIKPRLAKMTSSLRRSSLKSLKLTIALQPALLPKINSLLWLELKQPTWAKHPCQWPTRSPPHMAPISNKLQLTTTGLTTYLLPLNKQVDWGIHQNNSRKHG</sequence>
<protein>
    <submittedName>
        <fullName evidence="1">Uncharacterized protein</fullName>
    </submittedName>
</protein>
<comment type="caution">
    <text evidence="1">The sequence shown here is derived from an EMBL/GenBank/DDBJ whole genome shotgun (WGS) entry which is preliminary data.</text>
</comment>
<accession>A0A8X6F5J0</accession>
<dbReference type="Proteomes" id="UP000887116">
    <property type="component" value="Unassembled WGS sequence"/>
</dbReference>
<dbReference type="EMBL" id="BMAO01021071">
    <property type="protein sequence ID" value="GFQ71618.1"/>
    <property type="molecule type" value="Genomic_DNA"/>
</dbReference>
<proteinExistence type="predicted"/>
<name>A0A8X6F5J0_TRICU</name>
<gene>
    <name evidence="1" type="ORF">TNCT_76741</name>
</gene>
<evidence type="ECO:0000313" key="2">
    <source>
        <dbReference type="Proteomes" id="UP000887116"/>
    </source>
</evidence>
<evidence type="ECO:0000313" key="1">
    <source>
        <dbReference type="EMBL" id="GFQ71618.1"/>
    </source>
</evidence>
<dbReference type="AlphaFoldDB" id="A0A8X6F5J0"/>
<organism evidence="1 2">
    <name type="scientific">Trichonephila clavata</name>
    <name type="common">Joro spider</name>
    <name type="synonym">Nephila clavata</name>
    <dbReference type="NCBI Taxonomy" id="2740835"/>
    <lineage>
        <taxon>Eukaryota</taxon>
        <taxon>Metazoa</taxon>
        <taxon>Ecdysozoa</taxon>
        <taxon>Arthropoda</taxon>
        <taxon>Chelicerata</taxon>
        <taxon>Arachnida</taxon>
        <taxon>Araneae</taxon>
        <taxon>Araneomorphae</taxon>
        <taxon>Entelegynae</taxon>
        <taxon>Araneoidea</taxon>
        <taxon>Nephilidae</taxon>
        <taxon>Trichonephila</taxon>
    </lineage>
</organism>